<dbReference type="InterPro" id="IPR032675">
    <property type="entry name" value="LRR_dom_sf"/>
</dbReference>
<keyword evidence="4" id="KW-1185">Reference proteome</keyword>
<dbReference type="Proteomes" id="UP001218218">
    <property type="component" value="Unassembled WGS sequence"/>
</dbReference>
<keyword evidence="1" id="KW-0175">Coiled coil</keyword>
<dbReference type="InterPro" id="IPR001810">
    <property type="entry name" value="F-box_dom"/>
</dbReference>
<dbReference type="EMBL" id="JARIHO010000002">
    <property type="protein sequence ID" value="KAJ7366291.1"/>
    <property type="molecule type" value="Genomic_DNA"/>
</dbReference>
<reference evidence="3" key="1">
    <citation type="submission" date="2023-03" db="EMBL/GenBank/DDBJ databases">
        <title>Massive genome expansion in bonnet fungi (Mycena s.s.) driven by repeated elements and novel gene families across ecological guilds.</title>
        <authorList>
            <consortium name="Lawrence Berkeley National Laboratory"/>
            <person name="Harder C.B."/>
            <person name="Miyauchi S."/>
            <person name="Viragh M."/>
            <person name="Kuo A."/>
            <person name="Thoen E."/>
            <person name="Andreopoulos B."/>
            <person name="Lu D."/>
            <person name="Skrede I."/>
            <person name="Drula E."/>
            <person name="Henrissat B."/>
            <person name="Morin E."/>
            <person name="Kohler A."/>
            <person name="Barry K."/>
            <person name="LaButti K."/>
            <person name="Morin E."/>
            <person name="Salamov A."/>
            <person name="Lipzen A."/>
            <person name="Mereny Z."/>
            <person name="Hegedus B."/>
            <person name="Baldrian P."/>
            <person name="Stursova M."/>
            <person name="Weitz H."/>
            <person name="Taylor A."/>
            <person name="Grigoriev I.V."/>
            <person name="Nagy L.G."/>
            <person name="Martin F."/>
            <person name="Kauserud H."/>
        </authorList>
    </citation>
    <scope>NUCLEOTIDE SEQUENCE</scope>
    <source>
        <strain evidence="3">CBHHK002</strain>
    </source>
</reference>
<organism evidence="3 4">
    <name type="scientific">Mycena albidolilacea</name>
    <dbReference type="NCBI Taxonomy" id="1033008"/>
    <lineage>
        <taxon>Eukaryota</taxon>
        <taxon>Fungi</taxon>
        <taxon>Dikarya</taxon>
        <taxon>Basidiomycota</taxon>
        <taxon>Agaricomycotina</taxon>
        <taxon>Agaricomycetes</taxon>
        <taxon>Agaricomycetidae</taxon>
        <taxon>Agaricales</taxon>
        <taxon>Marasmiineae</taxon>
        <taxon>Mycenaceae</taxon>
        <taxon>Mycena</taxon>
    </lineage>
</organism>
<dbReference type="Gene3D" id="3.80.10.10">
    <property type="entry name" value="Ribonuclease Inhibitor"/>
    <property type="match status" value="1"/>
</dbReference>
<dbReference type="Gene3D" id="1.20.1280.50">
    <property type="match status" value="1"/>
</dbReference>
<evidence type="ECO:0000256" key="1">
    <source>
        <dbReference type="SAM" id="Coils"/>
    </source>
</evidence>
<dbReference type="SUPFAM" id="SSF52047">
    <property type="entry name" value="RNI-like"/>
    <property type="match status" value="1"/>
</dbReference>
<sequence>MDMNPTRFLSQTPGVTPTFDAQAKILLQVSEANLARIESEIKALERLRDQERGTIAALRTAIAPIRKLPTELLVEILLAVRDCFTKLAPRNIKPRIRNLHALSQVCVYWRRIVHTTPQLWTDELLMTPDKTPTVAYIACVKEWLERSAPMNIPVHLEISREGVDAGPLMDAMVTTAHRWNAAEFTLPSFSLLSRIPSDCLKSLERVSLQSTDDCLDTLVQCTGVVSATPHTRAWPASINLSQRHTTALGRLEDLSIWLGYGHTPDARSVAPLFMCLALPALKKLDLYDLDSWPSAEFAQFQLRSPKLESLQFSCVYMQPSDLLSILRHGPSLVELNMGNCVDFFDNSIISGLQYSTTHVSPLAPKLETLSLSYTDTDFDEDALDAMIQSRWWTDEQFLALPSPPKVSRWSYVEIERGPEDFIEDGTLDAISPRLEAKVDEYRSQGLNIFVFQLSSLLRVD</sequence>
<feature type="coiled-coil region" evidence="1">
    <location>
        <begin position="27"/>
        <end position="61"/>
    </location>
</feature>
<comment type="caution">
    <text evidence="3">The sequence shown here is derived from an EMBL/GenBank/DDBJ whole genome shotgun (WGS) entry which is preliminary data.</text>
</comment>
<evidence type="ECO:0000313" key="3">
    <source>
        <dbReference type="EMBL" id="KAJ7366291.1"/>
    </source>
</evidence>
<proteinExistence type="predicted"/>
<evidence type="ECO:0000313" key="4">
    <source>
        <dbReference type="Proteomes" id="UP001218218"/>
    </source>
</evidence>
<evidence type="ECO:0000259" key="2">
    <source>
        <dbReference type="Pfam" id="PF12937"/>
    </source>
</evidence>
<protein>
    <recommendedName>
        <fullName evidence="2">F-box domain-containing protein</fullName>
    </recommendedName>
</protein>
<feature type="domain" description="F-box" evidence="2">
    <location>
        <begin position="66"/>
        <end position="121"/>
    </location>
</feature>
<dbReference type="Pfam" id="PF12937">
    <property type="entry name" value="F-box-like"/>
    <property type="match status" value="1"/>
</dbReference>
<name>A0AAD7F4T2_9AGAR</name>
<accession>A0AAD7F4T2</accession>
<gene>
    <name evidence="3" type="ORF">DFH08DRAFT_929229</name>
</gene>
<dbReference type="AlphaFoldDB" id="A0AAD7F4T2"/>